<evidence type="ECO:0000313" key="3">
    <source>
        <dbReference type="Proteomes" id="UP001203297"/>
    </source>
</evidence>
<proteinExistence type="predicted"/>
<sequence>MANLLDVFSLLFTTAFIVGSVLGISLVVRKCHSAIEATKASLEERGWKVSSHGITIKSTLTSTSSSNHHNHRQQQQQQQQQQQHEEHSRPIAVVAMNRELYLDVTQRGFIKAFQASTFGHPSSSSFSASRAGTSAGASAGMTTITKDDNSEHKHRKHFLRWLKG</sequence>
<feature type="region of interest" description="Disordered" evidence="1">
    <location>
        <begin position="60"/>
        <end position="88"/>
    </location>
</feature>
<accession>A0AAD4LY13</accession>
<keyword evidence="3" id="KW-1185">Reference proteome</keyword>
<gene>
    <name evidence="2" type="ORF">B0F90DRAFT_1928003</name>
</gene>
<name>A0AAD4LY13_9AGAM</name>
<organism evidence="2 3">
    <name type="scientific">Multifurca ochricompacta</name>
    <dbReference type="NCBI Taxonomy" id="376703"/>
    <lineage>
        <taxon>Eukaryota</taxon>
        <taxon>Fungi</taxon>
        <taxon>Dikarya</taxon>
        <taxon>Basidiomycota</taxon>
        <taxon>Agaricomycotina</taxon>
        <taxon>Agaricomycetes</taxon>
        <taxon>Russulales</taxon>
        <taxon>Russulaceae</taxon>
        <taxon>Multifurca</taxon>
    </lineage>
</organism>
<reference evidence="2" key="1">
    <citation type="journal article" date="2022" name="New Phytol.">
        <title>Evolutionary transition to the ectomycorrhizal habit in the genomes of a hyperdiverse lineage of mushroom-forming fungi.</title>
        <authorList>
            <person name="Looney B."/>
            <person name="Miyauchi S."/>
            <person name="Morin E."/>
            <person name="Drula E."/>
            <person name="Courty P.E."/>
            <person name="Kohler A."/>
            <person name="Kuo A."/>
            <person name="LaButti K."/>
            <person name="Pangilinan J."/>
            <person name="Lipzen A."/>
            <person name="Riley R."/>
            <person name="Andreopoulos W."/>
            <person name="He G."/>
            <person name="Johnson J."/>
            <person name="Nolan M."/>
            <person name="Tritt A."/>
            <person name="Barry K.W."/>
            <person name="Grigoriev I.V."/>
            <person name="Nagy L.G."/>
            <person name="Hibbett D."/>
            <person name="Henrissat B."/>
            <person name="Matheny P.B."/>
            <person name="Labbe J."/>
            <person name="Martin F.M."/>
        </authorList>
    </citation>
    <scope>NUCLEOTIDE SEQUENCE</scope>
    <source>
        <strain evidence="2">BPL690</strain>
    </source>
</reference>
<protein>
    <submittedName>
        <fullName evidence="2">Uncharacterized protein</fullName>
    </submittedName>
</protein>
<dbReference type="AlphaFoldDB" id="A0AAD4LY13"/>
<feature type="compositionally biased region" description="Low complexity" evidence="1">
    <location>
        <begin position="60"/>
        <end position="82"/>
    </location>
</feature>
<evidence type="ECO:0000313" key="2">
    <source>
        <dbReference type="EMBL" id="KAI0294116.1"/>
    </source>
</evidence>
<feature type="region of interest" description="Disordered" evidence="1">
    <location>
        <begin position="120"/>
        <end position="151"/>
    </location>
</feature>
<dbReference type="EMBL" id="WTXG01000080">
    <property type="protein sequence ID" value="KAI0294116.1"/>
    <property type="molecule type" value="Genomic_DNA"/>
</dbReference>
<dbReference type="Proteomes" id="UP001203297">
    <property type="component" value="Unassembled WGS sequence"/>
</dbReference>
<evidence type="ECO:0000256" key="1">
    <source>
        <dbReference type="SAM" id="MobiDB-lite"/>
    </source>
</evidence>
<feature type="compositionally biased region" description="Low complexity" evidence="1">
    <location>
        <begin position="120"/>
        <end position="143"/>
    </location>
</feature>
<comment type="caution">
    <text evidence="2">The sequence shown here is derived from an EMBL/GenBank/DDBJ whole genome shotgun (WGS) entry which is preliminary data.</text>
</comment>